<keyword evidence="7" id="KW-1185">Reference proteome</keyword>
<proteinExistence type="inferred from homology"/>
<feature type="zinc finger region" description="FLZ-type" evidence="3">
    <location>
        <begin position="55"/>
        <end position="92"/>
    </location>
</feature>
<evidence type="ECO:0000256" key="4">
    <source>
        <dbReference type="SAM" id="MobiDB-lite"/>
    </source>
</evidence>
<feature type="zinc finger region" description="FLZ-type" evidence="3">
    <location>
        <begin position="488"/>
        <end position="530"/>
    </location>
</feature>
<feature type="region of interest" description="Disordered" evidence="4">
    <location>
        <begin position="528"/>
        <end position="607"/>
    </location>
</feature>
<accession>A0A835BWD6</accession>
<evidence type="ECO:0000256" key="2">
    <source>
        <dbReference type="ARBA" id="ARBA00022723"/>
    </source>
</evidence>
<dbReference type="GO" id="GO:0046872">
    <property type="term" value="F:metal ion binding"/>
    <property type="evidence" value="ECO:0007669"/>
    <property type="project" value="UniProtKB-KW"/>
</dbReference>
<organism evidence="6 7">
    <name type="scientific">Digitaria exilis</name>
    <dbReference type="NCBI Taxonomy" id="1010633"/>
    <lineage>
        <taxon>Eukaryota</taxon>
        <taxon>Viridiplantae</taxon>
        <taxon>Streptophyta</taxon>
        <taxon>Embryophyta</taxon>
        <taxon>Tracheophyta</taxon>
        <taxon>Spermatophyta</taxon>
        <taxon>Magnoliopsida</taxon>
        <taxon>Liliopsida</taxon>
        <taxon>Poales</taxon>
        <taxon>Poaceae</taxon>
        <taxon>PACMAD clade</taxon>
        <taxon>Panicoideae</taxon>
        <taxon>Panicodae</taxon>
        <taxon>Paniceae</taxon>
        <taxon>Anthephorinae</taxon>
        <taxon>Digitaria</taxon>
    </lineage>
</organism>
<evidence type="ECO:0000256" key="1">
    <source>
        <dbReference type="ARBA" id="ARBA00009374"/>
    </source>
</evidence>
<comment type="similarity">
    <text evidence="1">Belongs to the FLZ family.</text>
</comment>
<dbReference type="EMBL" id="JACEFO010001785">
    <property type="protein sequence ID" value="KAF8702604.1"/>
    <property type="molecule type" value="Genomic_DNA"/>
</dbReference>
<gene>
    <name evidence="6" type="ORF">HU200_032990</name>
</gene>
<evidence type="ECO:0000256" key="3">
    <source>
        <dbReference type="PROSITE-ProRule" id="PRU01131"/>
    </source>
</evidence>
<reference evidence="6" key="1">
    <citation type="submission" date="2020-07" db="EMBL/GenBank/DDBJ databases">
        <title>Genome sequence and genetic diversity analysis of an under-domesticated orphan crop, white fonio (Digitaria exilis).</title>
        <authorList>
            <person name="Bennetzen J.L."/>
            <person name="Chen S."/>
            <person name="Ma X."/>
            <person name="Wang X."/>
            <person name="Yssel A.E.J."/>
            <person name="Chaluvadi S.R."/>
            <person name="Johnson M."/>
            <person name="Gangashetty P."/>
            <person name="Hamidou F."/>
            <person name="Sanogo M.D."/>
            <person name="Zwaenepoel A."/>
            <person name="Wallace J."/>
            <person name="Van De Peer Y."/>
            <person name="Van Deynze A."/>
        </authorList>
    </citation>
    <scope>NUCLEOTIDE SEQUENCE</scope>
    <source>
        <tissue evidence="6">Leaves</tissue>
    </source>
</reference>
<feature type="compositionally biased region" description="Basic residues" evidence="4">
    <location>
        <begin position="546"/>
        <end position="557"/>
    </location>
</feature>
<feature type="domain" description="FLZ-type" evidence="5">
    <location>
        <begin position="55"/>
        <end position="92"/>
    </location>
</feature>
<dbReference type="PANTHER" id="PTHR46057:SF19">
    <property type="entry name" value="OS04G0585900 PROTEIN"/>
    <property type="match status" value="1"/>
</dbReference>
<feature type="domain" description="FLZ-type" evidence="5">
    <location>
        <begin position="488"/>
        <end position="530"/>
    </location>
</feature>
<name>A0A835BWD6_9POAL</name>
<dbReference type="InterPro" id="IPR044533">
    <property type="entry name" value="FLZ1/2/3"/>
</dbReference>
<feature type="region of interest" description="Disordered" evidence="4">
    <location>
        <begin position="91"/>
        <end position="116"/>
    </location>
</feature>
<keyword evidence="2" id="KW-0479">Metal-binding</keyword>
<comment type="caution">
    <text evidence="6">The sequence shown here is derived from an EMBL/GenBank/DDBJ whole genome shotgun (WGS) entry which is preliminary data.</text>
</comment>
<dbReference type="Proteomes" id="UP000636709">
    <property type="component" value="Unassembled WGS sequence"/>
</dbReference>
<dbReference type="AlphaFoldDB" id="A0A835BWD6"/>
<dbReference type="Pfam" id="PF04570">
    <property type="entry name" value="zf-FLZ"/>
    <property type="match status" value="2"/>
</dbReference>
<feature type="compositionally biased region" description="Basic residues" evidence="4">
    <location>
        <begin position="528"/>
        <end position="537"/>
    </location>
</feature>
<dbReference type="PROSITE" id="PS51795">
    <property type="entry name" value="ZF_FLZ"/>
    <property type="match status" value="2"/>
</dbReference>
<evidence type="ECO:0000259" key="5">
    <source>
        <dbReference type="PROSITE" id="PS51795"/>
    </source>
</evidence>
<dbReference type="InterPro" id="IPR007650">
    <property type="entry name" value="Zf-FLZ_dom"/>
</dbReference>
<sequence>MARYNPVSVGAYGDLEAGFSGHSATPLKPAASPRRPGRMFCDPCDKADDLHGHHHYLDICFRCRKLLSGNRDIFMYSEECRQEQIEIDEAKEQRSKQTGRAEQQRQRQQKQSPQRIPIWASTEARAMAQARPQRREPNWLRGPHKQYLLFRAHMSAFTNKNSGQLSPAPGLTLAISTLLRHRLSNPFGARIPAGHVTTPPRPVNPPCVLHERIASPWLPLAVRKHGAGGSGGTHAGAARGRAAPRRGGLRPAALAFPAAHQRLPPPAPYTRRTGAPGATTMRARAHRRTGAIAVWAAGEEEDGNGTDVAVAVSPVGVGREWTVDFVELVVALLARITFEQDQAGNANQNMFILLADDLFPNNKVREQEKNGAGARQNFLMCQDTIGLIWPCMEAPIHISGSPKAKNSHAVGGTICTRARQTPGAPQAIAALLGIRYVPSLSSRGGAAPSSSSPSDAAATQAGGMKGSCAMKPSSMFYVHEADVVQIHHFLEECSLCAKSLSGDIFMYRGDTPFCSEECRQQQIEVDRAKHRRKKRAAAHALSARSKEHRHHHHHHHQQQQPQPRKAGMDANPWVVRTPALRPGRPFRSPRARSALTRAARARDPWGY</sequence>
<protein>
    <recommendedName>
        <fullName evidence="5">FLZ-type domain-containing protein</fullName>
    </recommendedName>
</protein>
<evidence type="ECO:0000313" key="6">
    <source>
        <dbReference type="EMBL" id="KAF8702604.1"/>
    </source>
</evidence>
<dbReference type="PANTHER" id="PTHR46057">
    <property type="entry name" value="FCS-LIKE ZINC FINGER 1-RELATED"/>
    <property type="match status" value="1"/>
</dbReference>
<feature type="region of interest" description="Disordered" evidence="4">
    <location>
        <begin position="225"/>
        <end position="278"/>
    </location>
</feature>
<evidence type="ECO:0000313" key="7">
    <source>
        <dbReference type="Proteomes" id="UP000636709"/>
    </source>
</evidence>